<dbReference type="Pfam" id="PF20065">
    <property type="entry name" value="DUF6464"/>
    <property type="match status" value="1"/>
</dbReference>
<name>A0A977L557_9CYAN</name>
<dbReference type="EMBL" id="CP073041">
    <property type="protein sequence ID" value="UXE64260.1"/>
    <property type="molecule type" value="Genomic_DNA"/>
</dbReference>
<dbReference type="InterPro" id="IPR045589">
    <property type="entry name" value="DUF6464"/>
</dbReference>
<protein>
    <submittedName>
        <fullName evidence="1">DUF6464 family protein</fullName>
    </submittedName>
</protein>
<gene>
    <name evidence="1" type="ORF">KA717_18315</name>
</gene>
<evidence type="ECO:0000313" key="1">
    <source>
        <dbReference type="EMBL" id="UXE64260.1"/>
    </source>
</evidence>
<accession>A0A977L557</accession>
<dbReference type="KEGG" id="wna:KA717_18315"/>
<organism evidence="1">
    <name type="scientific">Woronichinia naegeliana WA131</name>
    <dbReference type="NCBI Taxonomy" id="2824559"/>
    <lineage>
        <taxon>Bacteria</taxon>
        <taxon>Bacillati</taxon>
        <taxon>Cyanobacteriota</taxon>
        <taxon>Cyanophyceae</taxon>
        <taxon>Synechococcales</taxon>
        <taxon>Coelosphaeriaceae</taxon>
        <taxon>Woronichinia</taxon>
    </lineage>
</organism>
<dbReference type="Proteomes" id="UP001065613">
    <property type="component" value="Chromosome"/>
</dbReference>
<proteinExistence type="predicted"/>
<reference evidence="1" key="1">
    <citation type="submission" date="2021-04" db="EMBL/GenBank/DDBJ databases">
        <title>Genome sequence of Woronichinia naegeliana from Washington state freshwater lake bloom.</title>
        <authorList>
            <person name="Dreher T.W."/>
        </authorList>
    </citation>
    <scope>NUCLEOTIDE SEQUENCE</scope>
    <source>
        <strain evidence="1">WA131</strain>
    </source>
</reference>
<sequence>MAAELLPTEIIVAHPRQSLGKVYLDWMPQPGNYLEFAGQVYAVLERHHHYQYKIGGYCLTKISLQVCPANASVESGETSELNREGPIGDVTCRFNARSELIRCHWCQLKPKCLLTKD</sequence>
<dbReference type="AlphaFoldDB" id="A0A977L557"/>